<evidence type="ECO:0000259" key="2">
    <source>
        <dbReference type="Pfam" id="PF01610"/>
    </source>
</evidence>
<evidence type="ECO:0000313" key="3">
    <source>
        <dbReference type="EMBL" id="PRQ02666.1"/>
    </source>
</evidence>
<feature type="transmembrane region" description="Helical" evidence="1">
    <location>
        <begin position="42"/>
        <end position="68"/>
    </location>
</feature>
<feature type="domain" description="Transposase IS204/IS1001/IS1096/IS1165 DDE" evidence="2">
    <location>
        <begin position="2"/>
        <end position="54"/>
    </location>
</feature>
<accession>A0A2S9YCB4</accession>
<evidence type="ECO:0000256" key="1">
    <source>
        <dbReference type="SAM" id="Phobius"/>
    </source>
</evidence>
<comment type="caution">
    <text evidence="3">The sequence shown here is derived from an EMBL/GenBank/DDBJ whole genome shotgun (WGS) entry which is preliminary data.</text>
</comment>
<proteinExistence type="predicted"/>
<protein>
    <recommendedName>
        <fullName evidence="2">Transposase IS204/IS1001/IS1096/IS1165 DDE domain-containing protein</fullName>
    </recommendedName>
</protein>
<keyword evidence="1" id="KW-0472">Membrane</keyword>
<organism evidence="3 4">
    <name type="scientific">Enhygromyxa salina</name>
    <dbReference type="NCBI Taxonomy" id="215803"/>
    <lineage>
        <taxon>Bacteria</taxon>
        <taxon>Pseudomonadati</taxon>
        <taxon>Myxococcota</taxon>
        <taxon>Polyangia</taxon>
        <taxon>Nannocystales</taxon>
        <taxon>Nannocystaceae</taxon>
        <taxon>Enhygromyxa</taxon>
    </lineage>
</organism>
<dbReference type="EMBL" id="PVNL01000111">
    <property type="protein sequence ID" value="PRQ02666.1"/>
    <property type="molecule type" value="Genomic_DNA"/>
</dbReference>
<name>A0A2S9YCB4_9BACT</name>
<keyword evidence="1" id="KW-0812">Transmembrane</keyword>
<reference evidence="3 4" key="1">
    <citation type="submission" date="2018-03" db="EMBL/GenBank/DDBJ databases">
        <title>Draft Genome Sequences of the Obligatory Marine Myxobacteria Enhygromyxa salina SWB007.</title>
        <authorList>
            <person name="Poehlein A."/>
            <person name="Moghaddam J.A."/>
            <person name="Harms H."/>
            <person name="Alanjari M."/>
            <person name="Koenig G.M."/>
            <person name="Daniel R."/>
            <person name="Schaeberle T.F."/>
        </authorList>
    </citation>
    <scope>NUCLEOTIDE SEQUENCE [LARGE SCALE GENOMIC DNA]</scope>
    <source>
        <strain evidence="3 4">SWB007</strain>
    </source>
</reference>
<sequence length="74" mass="8240">MKLGKTIRKHRAGILEYVRDRLNNGRVEGLNGKTRTITRRSYGFHSASALIAMIFLCCGGISACPMHVGPFRPH</sequence>
<gene>
    <name evidence="3" type="ORF">ENSA7_54950</name>
</gene>
<evidence type="ECO:0000313" key="4">
    <source>
        <dbReference type="Proteomes" id="UP000238823"/>
    </source>
</evidence>
<dbReference type="Proteomes" id="UP000238823">
    <property type="component" value="Unassembled WGS sequence"/>
</dbReference>
<dbReference type="Pfam" id="PF01610">
    <property type="entry name" value="DDE_Tnp_ISL3"/>
    <property type="match status" value="1"/>
</dbReference>
<dbReference type="InterPro" id="IPR002560">
    <property type="entry name" value="Transposase_DDE"/>
</dbReference>
<dbReference type="AlphaFoldDB" id="A0A2S9YCB4"/>
<keyword evidence="1" id="KW-1133">Transmembrane helix</keyword>